<evidence type="ECO:0000259" key="5">
    <source>
        <dbReference type="Pfam" id="PF09732"/>
    </source>
</evidence>
<evidence type="ECO:0000256" key="4">
    <source>
        <dbReference type="SAM" id="MobiDB-lite"/>
    </source>
</evidence>
<dbReference type="EMBL" id="KB007894">
    <property type="protein sequence ID" value="ELR21916.1"/>
    <property type="molecule type" value="Genomic_DNA"/>
</dbReference>
<evidence type="ECO:0000256" key="2">
    <source>
        <dbReference type="ARBA" id="ARBA00034534"/>
    </source>
</evidence>
<dbReference type="OMA" id="HIDFWND"/>
<dbReference type="GO" id="GO:0005681">
    <property type="term" value="C:spliceosomal complex"/>
    <property type="evidence" value="ECO:0007669"/>
    <property type="project" value="TreeGrafter"/>
</dbReference>
<feature type="compositionally biased region" description="Basic and acidic residues" evidence="4">
    <location>
        <begin position="1"/>
        <end position="20"/>
    </location>
</feature>
<protein>
    <recommendedName>
        <fullName evidence="2">Splicing factor Cactin</fullName>
    </recommendedName>
</protein>
<feature type="compositionally biased region" description="Acidic residues" evidence="4">
    <location>
        <begin position="391"/>
        <end position="414"/>
    </location>
</feature>
<dbReference type="Pfam" id="PF10312">
    <property type="entry name" value="Cactin_mid"/>
    <property type="match status" value="1"/>
</dbReference>
<feature type="coiled-coil region" evidence="3">
    <location>
        <begin position="111"/>
        <end position="145"/>
    </location>
</feature>
<dbReference type="AlphaFoldDB" id="L8HBZ4"/>
<proteinExistence type="inferred from homology"/>
<reference evidence="7 8" key="1">
    <citation type="journal article" date="2013" name="Genome Biol.">
        <title>Genome of Acanthamoeba castellanii highlights extensive lateral gene transfer and early evolution of tyrosine kinase signaling.</title>
        <authorList>
            <person name="Clarke M."/>
            <person name="Lohan A.J."/>
            <person name="Liu B."/>
            <person name="Lagkouvardos I."/>
            <person name="Roy S."/>
            <person name="Zafar N."/>
            <person name="Bertelli C."/>
            <person name="Schilde C."/>
            <person name="Kianianmomeni A."/>
            <person name="Burglin T.R."/>
            <person name="Frech C."/>
            <person name="Turcotte B."/>
            <person name="Kopec K.O."/>
            <person name="Synnott J.M."/>
            <person name="Choo C."/>
            <person name="Paponov I."/>
            <person name="Finkler A."/>
            <person name="Soon Heng Tan C."/>
            <person name="Hutchins A.P."/>
            <person name="Weinmeier T."/>
            <person name="Rattei T."/>
            <person name="Chu J.S."/>
            <person name="Gimenez G."/>
            <person name="Irimia M."/>
            <person name="Rigden D.J."/>
            <person name="Fitzpatrick D.A."/>
            <person name="Lorenzo-Morales J."/>
            <person name="Bateman A."/>
            <person name="Chiu C.H."/>
            <person name="Tang P."/>
            <person name="Hegemann P."/>
            <person name="Fromm H."/>
            <person name="Raoult D."/>
            <person name="Greub G."/>
            <person name="Miranda-Saavedra D."/>
            <person name="Chen N."/>
            <person name="Nash P."/>
            <person name="Ginger M.L."/>
            <person name="Horn M."/>
            <person name="Schaap P."/>
            <person name="Caler L."/>
            <person name="Loftus B."/>
        </authorList>
    </citation>
    <scope>NUCLEOTIDE SEQUENCE [LARGE SCALE GENOMIC DNA]</scope>
    <source>
        <strain evidence="7 8">Neff</strain>
    </source>
</reference>
<sequence>MGRSKDDDRKRKREDRDRDREKRKKEKALKKLLETPDEKRRRRLEKKEKKAKKRRQKEQESLAGYTNEANPFGDANLTDRFVWKLKREKEIASGKVHPDDFDDAKTERMLRDERLRELEKAKKRRVEREKEREQWEAERDRMARERDGLSYDDWEKQEQTFNLEQAKRRSEIRIQEGRPKPIDILYKNLNMDVLDLDIELNEPYKIFSDLSLRELEELRKDILMYLQLDSHKEFWQSLRIVCDDEIEQLRQREEAEHQARRQGLEASGVHKAVSEDVLAVFRGKTYEDLSRMQSQIMAKITAGNAVDPEYWEGLLARLVVYKAKAKLRDIHAELLRRKLSQLEAGQMLEEVRRTVEDQQGQDDEASTTAAGTGLSSGGWDEPEASAAGGGGEDDDECLSPELVNETDDVEVVDPELDKQRLEEERQRIMEREAKKLQESSLALTSPAVKLSDAELYQIESERSMDENEETFSTEVALEGKKYWWQDKYRPRKPRYYNRVHTGYEWNKYNQSHYDHDNPPPKTVQGYKFNVFYPDLIDKQKAPRYFIEPSDSPDTCIIRFHAGPPYEDVAFKVVNREWEYSHKRGFKCVFDRGIMHLWFNFKRYRYRR</sequence>
<evidence type="ECO:0000256" key="3">
    <source>
        <dbReference type="SAM" id="Coils"/>
    </source>
</evidence>
<dbReference type="GO" id="GO:0045292">
    <property type="term" value="P:mRNA cis splicing, via spliceosome"/>
    <property type="evidence" value="ECO:0007669"/>
    <property type="project" value="TreeGrafter"/>
</dbReference>
<dbReference type="Pfam" id="PF09732">
    <property type="entry name" value="CactinC_cactus"/>
    <property type="match status" value="1"/>
</dbReference>
<evidence type="ECO:0000313" key="7">
    <source>
        <dbReference type="EMBL" id="ELR21916.1"/>
    </source>
</evidence>
<feature type="compositionally biased region" description="Basic and acidic residues" evidence="4">
    <location>
        <begin position="29"/>
        <end position="39"/>
    </location>
</feature>
<organism evidence="7 8">
    <name type="scientific">Acanthamoeba castellanii (strain ATCC 30010 / Neff)</name>
    <dbReference type="NCBI Taxonomy" id="1257118"/>
    <lineage>
        <taxon>Eukaryota</taxon>
        <taxon>Amoebozoa</taxon>
        <taxon>Discosea</taxon>
        <taxon>Longamoebia</taxon>
        <taxon>Centramoebida</taxon>
        <taxon>Acanthamoebidae</taxon>
        <taxon>Acanthamoeba</taxon>
    </lineage>
</organism>
<dbReference type="STRING" id="1257118.L8HBZ4"/>
<dbReference type="VEuPathDB" id="AmoebaDB:ACA1_046150"/>
<evidence type="ECO:0000259" key="6">
    <source>
        <dbReference type="Pfam" id="PF10312"/>
    </source>
</evidence>
<name>L8HBZ4_ACACF</name>
<dbReference type="GO" id="GO:0005737">
    <property type="term" value="C:cytoplasm"/>
    <property type="evidence" value="ECO:0007669"/>
    <property type="project" value="TreeGrafter"/>
</dbReference>
<feature type="domain" description="Splicing factor Cactin C-terminal" evidence="5">
    <location>
        <begin position="484"/>
        <end position="607"/>
    </location>
</feature>
<accession>L8HBZ4</accession>
<dbReference type="OrthoDB" id="265955at2759"/>
<keyword evidence="3" id="KW-0175">Coiled coil</keyword>
<dbReference type="SMART" id="SM01050">
    <property type="entry name" value="CactinC_cactus"/>
    <property type="match status" value="1"/>
</dbReference>
<feature type="region of interest" description="Disordered" evidence="4">
    <location>
        <begin position="353"/>
        <end position="421"/>
    </location>
</feature>
<evidence type="ECO:0000256" key="1">
    <source>
        <dbReference type="ARBA" id="ARBA00006895"/>
    </source>
</evidence>
<dbReference type="InterPro" id="IPR018816">
    <property type="entry name" value="Cactin_central"/>
</dbReference>
<feature type="compositionally biased region" description="Basic residues" evidence="4">
    <location>
        <begin position="40"/>
        <end position="56"/>
    </location>
</feature>
<dbReference type="RefSeq" id="XP_004347748.1">
    <property type="nucleotide sequence ID" value="XM_004347698.1"/>
</dbReference>
<evidence type="ECO:0000313" key="8">
    <source>
        <dbReference type="Proteomes" id="UP000011083"/>
    </source>
</evidence>
<dbReference type="InterPro" id="IPR019134">
    <property type="entry name" value="Cactin_C"/>
</dbReference>
<dbReference type="PANTHER" id="PTHR21737">
    <property type="entry name" value="POLYGLUTAMINE BINDING PROTEIN 1/MARVEL MEMBRANE-ASSOCIATING DOMAIN CONTAINING 3"/>
    <property type="match status" value="1"/>
</dbReference>
<dbReference type="KEGG" id="acan:ACA1_046150"/>
<feature type="region of interest" description="Disordered" evidence="4">
    <location>
        <begin position="1"/>
        <end position="76"/>
    </location>
</feature>
<comment type="similarity">
    <text evidence="1">Belongs to the CACTIN family.</text>
</comment>
<feature type="domain" description="Splicing factor cactin central" evidence="6">
    <location>
        <begin position="144"/>
        <end position="331"/>
    </location>
</feature>
<dbReference type="GeneID" id="14922833"/>
<dbReference type="PANTHER" id="PTHR21737:SF4">
    <property type="entry name" value="SPLICING FACTOR CACTIN"/>
    <property type="match status" value="1"/>
</dbReference>
<keyword evidence="8" id="KW-1185">Reference proteome</keyword>
<dbReference type="Proteomes" id="UP000011083">
    <property type="component" value="Unassembled WGS sequence"/>
</dbReference>
<gene>
    <name evidence="7" type="ORF">ACA1_046150</name>
</gene>